<dbReference type="Pfam" id="PF12796">
    <property type="entry name" value="Ank_2"/>
    <property type="match status" value="7"/>
</dbReference>
<feature type="domain" description="Nephrocystin 3-like N-terminal" evidence="5">
    <location>
        <begin position="348"/>
        <end position="522"/>
    </location>
</feature>
<feature type="region of interest" description="Disordered" evidence="4">
    <location>
        <begin position="1759"/>
        <end position="1820"/>
    </location>
</feature>
<dbReference type="PROSITE" id="PS50088">
    <property type="entry name" value="ANK_REPEAT"/>
    <property type="match status" value="10"/>
</dbReference>
<dbReference type="InterPro" id="IPR036770">
    <property type="entry name" value="Ankyrin_rpt-contain_sf"/>
</dbReference>
<dbReference type="PANTHER" id="PTHR24123">
    <property type="entry name" value="ANKYRIN REPEAT-CONTAINING"/>
    <property type="match status" value="1"/>
</dbReference>
<feature type="compositionally biased region" description="Basic and acidic residues" evidence="4">
    <location>
        <begin position="789"/>
        <end position="811"/>
    </location>
</feature>
<feature type="repeat" description="ANK" evidence="3">
    <location>
        <begin position="1278"/>
        <end position="1310"/>
    </location>
</feature>
<dbReference type="SUPFAM" id="SSF48403">
    <property type="entry name" value="Ankyrin repeat"/>
    <property type="match status" value="3"/>
</dbReference>
<name>A0A7C8M9J5_9PLEO</name>
<dbReference type="InterPro" id="IPR051165">
    <property type="entry name" value="Multifunctional_ANK_Repeat"/>
</dbReference>
<dbReference type="SMART" id="SM00248">
    <property type="entry name" value="ANK"/>
    <property type="match status" value="24"/>
</dbReference>
<sequence>MAAPTKKTKHSKLDAVEINLGLQVLYPNPEDLLTSKSSNIISYDIVAIPGLGANPAYTWGHDEKNWLREMLPRRVPNARISAFEYQNQWFGKGAVDQRLENVADQLLYSLERSRGEGNKTPIIFVAHCLGGIVLERALITAQLRQNSFPSIFPFVAGSIFLGTPFRGTQTQAKAMILAEMAETIGLGMSSGLLQILKKDSDTLLRMLDEFVRLCNDAQIRNFCFFESQESDVAALLLKGLPFKRKELVVDKESATYPGVDNQQLASDHFHLNKFTSSKDGNFVSVSDEIRITTQKAAGIIKSRQKALQNALVDDRTYQALKEFLRKGFSDLDVVAKGSHRGPKSNEPSWIVEVKEYKVWKEEQKSNILWIHSKAGTGQGPIASSVIEGLAKTCEQGSVVASFFCDQGDEHRRSLEKMLKLLIRQVIDLNQDLAEHLLTDAKRGKSTGKQAFDEEYLSKISTLWDALQNMAKSLSEGFMYIIIYGLEQLSKESLTEFLRCIQDLAILNEDSQGMRIKWILFSRSGRPDIEKVLKPKAYKINIDDDENSDRVSKALRADISMRVDELGLSAPLSYFVKRHVHSRADYDYVYVSLAIQELKNERETGKATHSYIRALLESFPMGLTEMFEHIRRRVLDPKAEGIEYTKEILRCMILAKRDPTMRELAVMAGLPEEDRDNLEQLKDHIIRCGAFLTLRGNELDEDAKTVEWIDISAREHLEKYAKDDLALELRDMQDGIIALRCLSYIYDITERYQTAKVIEPTVEDVDETDEHQEGNKSQPYAVPEDESNSIEDHKLDATEEQHGEGDEDQHVEGDEDNASHAPSDEVLNDSQFDEDDALQYPVQYWIEHAKSASVDVIEEFRTDHVFWQAESRPRQDWWKVNESIHWFDDQADVSALHVATITGYSALVDRLLNQGWASEVHKEDSIGYQPLFYACSGGEYEIVQMLLGAGSDINFVSHEGKITALIGAADSGHREIVELLLDRDADIDATSEKWGTAVYCAADNNHLDVMRLLFARGADANVIGGESRRPLNVAAFNGSVEAVRLLLEHGADVDPNEEYLYGSAVGVAARRGHVDVVKLLISKGWSPSKPMKTYGSFLTAASTYGHVDVVELLVTKESRVTVLEQALQAASQNGKADAVKIILDHTPTLRHQKAFMLAAFYGRDEVLKLLFPRGISQEKLDEALYKACDNENEETTKLLLEFGANPDAEGAEYGCALTASAFDGTENILRALLEKGADANKRGGTYGTALQAAALDGDVDIVKLLLKHGAKVNTEPIGTYGTPLQAACYTGDEDTIRVLLEHHADINAYGGEYGYAIVAAVSESDTASIDILLEHNADVNVRGGNNNKPLIAIAGATLPKEYLAKILDHGAEINAVCNRGTTVLITCADALDTEGLEFLISRGADVHVISEEHGTALHAAAAQGDHESCEVLLKAGSDVNAVGGPHGTCLTAAALDGNIETVKQLLKAGADPTGVDLVAGEYGTPLQAACFGGDDDVVKELIEHGAVIDLPTGNGKFGYPLQAAAVAGHDDIIELLLEKGADPNLEGGLHGFALLAAASKNGQEHIVGTLVDHGARLSVEGGLLGSLVQAAAYGNIRHDALEALVEGGMDVHAAGGKYGSGLQAACFFADLDSVEVLLAKGVDVNYQGGKYGTALQASASRGRLEYVERLLKAGADVRIRGGKYQDAIQAAASRGHTSVLEKFLDMGLPEQILDEAFVAACAYRQSASVEALLKSGANVYARHPTFGVAMDTLRVEQADGYNSDDELYADPDEDEDEDDEEEDDDEDDDDEEDEFEGDDEESDGGDTDEGSVKDLHLEEEVTEEMKIQKLLDEAMARVKRNPSVTRYRTVKRRGLPQSLAAGPPQMPPMPSYQRYSQAMTADPYGQTVGQQQYHGQQPPPVHTYPGLNQRGSPQTQQGYPPPINNGYTPYNASASTPPPPRPHPQQYQSPISGEPPSHESPQRFQQYPQYSQPPPHPSQPQRPVMDGAPNATHTPPPLPARIVSQEQSPHRYSQSSSPGPQMNPGPGGRYQLAQRKPVPSSQPAYQQRPPPPPQQDSASFPAPNVHSPHPQAPYSAQPPQPQHNYPPPQPQYTSPPPPQQRYSQPPAQSPYQSSPASHHQAPPPQHRYSQAPPSQEAGYVAYGQASQASSQTSFQSSQYAQSTQYGGSQGYSPYNGGSPHSSQTSGFGGQTQGQGQGQGQNQGSRWNGGGYDGEGYG</sequence>
<dbReference type="PANTHER" id="PTHR24123:SF33">
    <property type="entry name" value="PROTEIN HOS4"/>
    <property type="match status" value="1"/>
</dbReference>
<feature type="compositionally biased region" description="Pro residues" evidence="4">
    <location>
        <begin position="2075"/>
        <end position="2098"/>
    </location>
</feature>
<feature type="compositionally biased region" description="Polar residues" evidence="4">
    <location>
        <begin position="1908"/>
        <end position="1917"/>
    </location>
</feature>
<gene>
    <name evidence="6" type="ORF">BDV95DRAFT_647260</name>
</gene>
<evidence type="ECO:0000313" key="6">
    <source>
        <dbReference type="EMBL" id="KAF2867482.1"/>
    </source>
</evidence>
<feature type="repeat" description="ANK" evidence="3">
    <location>
        <begin position="1025"/>
        <end position="1057"/>
    </location>
</feature>
<feature type="compositionally biased region" description="Polar residues" evidence="4">
    <location>
        <begin position="2003"/>
        <end position="2019"/>
    </location>
</feature>
<feature type="compositionally biased region" description="Low complexity" evidence="4">
    <location>
        <begin position="2054"/>
        <end position="2074"/>
    </location>
</feature>
<dbReference type="OrthoDB" id="427518at2759"/>
<evidence type="ECO:0000256" key="4">
    <source>
        <dbReference type="SAM" id="MobiDB-lite"/>
    </source>
</evidence>
<proteinExistence type="predicted"/>
<feature type="repeat" description="ANK" evidence="3">
    <location>
        <begin position="1411"/>
        <end position="1443"/>
    </location>
</feature>
<feature type="compositionally biased region" description="Low complexity" evidence="4">
    <location>
        <begin position="2140"/>
        <end position="2171"/>
    </location>
</feature>
<feature type="repeat" description="ANK" evidence="3">
    <location>
        <begin position="1649"/>
        <end position="1681"/>
    </location>
</feature>
<protein>
    <submittedName>
        <fullName evidence="6">Ankyrin repeat-containing domain protein</fullName>
    </submittedName>
</protein>
<organism evidence="6 7">
    <name type="scientific">Massariosphaeria phaeospora</name>
    <dbReference type="NCBI Taxonomy" id="100035"/>
    <lineage>
        <taxon>Eukaryota</taxon>
        <taxon>Fungi</taxon>
        <taxon>Dikarya</taxon>
        <taxon>Ascomycota</taxon>
        <taxon>Pezizomycotina</taxon>
        <taxon>Dothideomycetes</taxon>
        <taxon>Pleosporomycetidae</taxon>
        <taxon>Pleosporales</taxon>
        <taxon>Pleosporales incertae sedis</taxon>
        <taxon>Massariosphaeria</taxon>
    </lineage>
</organism>
<feature type="repeat" description="ANK" evidence="3">
    <location>
        <begin position="959"/>
        <end position="991"/>
    </location>
</feature>
<dbReference type="SUPFAM" id="SSF53474">
    <property type="entry name" value="alpha/beta-Hydrolases"/>
    <property type="match status" value="1"/>
</dbReference>
<evidence type="ECO:0000313" key="7">
    <source>
        <dbReference type="Proteomes" id="UP000481861"/>
    </source>
</evidence>
<dbReference type="Gene3D" id="3.40.50.1820">
    <property type="entry name" value="alpha/beta hydrolase"/>
    <property type="match status" value="1"/>
</dbReference>
<feature type="repeat" description="ANK" evidence="3">
    <location>
        <begin position="1519"/>
        <end position="1547"/>
    </location>
</feature>
<dbReference type="EMBL" id="JAADJZ010000023">
    <property type="protein sequence ID" value="KAF2867482.1"/>
    <property type="molecule type" value="Genomic_DNA"/>
</dbReference>
<feature type="compositionally biased region" description="Low complexity" evidence="4">
    <location>
        <begin position="2099"/>
        <end position="2119"/>
    </location>
</feature>
<comment type="caution">
    <text evidence="6">The sequence shown here is derived from an EMBL/GenBank/DDBJ whole genome shotgun (WGS) entry which is preliminary data.</text>
</comment>
<dbReference type="Proteomes" id="UP000481861">
    <property type="component" value="Unassembled WGS sequence"/>
</dbReference>
<keyword evidence="1" id="KW-0677">Repeat</keyword>
<feature type="region of interest" description="Disordered" evidence="4">
    <location>
        <begin position="1839"/>
        <end position="2216"/>
    </location>
</feature>
<feature type="compositionally biased region" description="Polar residues" evidence="4">
    <location>
        <begin position="1924"/>
        <end position="1934"/>
    </location>
</feature>
<accession>A0A7C8M9J5</accession>
<evidence type="ECO:0000256" key="2">
    <source>
        <dbReference type="ARBA" id="ARBA00023043"/>
    </source>
</evidence>
<feature type="compositionally biased region" description="Gly residues" evidence="4">
    <location>
        <begin position="2185"/>
        <end position="2216"/>
    </location>
</feature>
<keyword evidence="2 3" id="KW-0040">ANK repeat</keyword>
<evidence type="ECO:0000256" key="1">
    <source>
        <dbReference type="ARBA" id="ARBA00022737"/>
    </source>
</evidence>
<dbReference type="Pfam" id="PF24883">
    <property type="entry name" value="NPHP3_N"/>
    <property type="match status" value="1"/>
</dbReference>
<feature type="repeat" description="ANK" evidence="3">
    <location>
        <begin position="1244"/>
        <end position="1276"/>
    </location>
</feature>
<dbReference type="InterPro" id="IPR056884">
    <property type="entry name" value="NPHP3-like_N"/>
</dbReference>
<feature type="repeat" description="ANK" evidence="3">
    <location>
        <begin position="992"/>
        <end position="1024"/>
    </location>
</feature>
<reference evidence="6 7" key="1">
    <citation type="submission" date="2020-01" db="EMBL/GenBank/DDBJ databases">
        <authorList>
            <consortium name="DOE Joint Genome Institute"/>
            <person name="Haridas S."/>
            <person name="Albert R."/>
            <person name="Binder M."/>
            <person name="Bloem J."/>
            <person name="Labutti K."/>
            <person name="Salamov A."/>
            <person name="Andreopoulos B."/>
            <person name="Baker S.E."/>
            <person name="Barry K."/>
            <person name="Bills G."/>
            <person name="Bluhm B.H."/>
            <person name="Cannon C."/>
            <person name="Castanera R."/>
            <person name="Culley D.E."/>
            <person name="Daum C."/>
            <person name="Ezra D."/>
            <person name="Gonzalez J.B."/>
            <person name="Henrissat B."/>
            <person name="Kuo A."/>
            <person name="Liang C."/>
            <person name="Lipzen A."/>
            <person name="Lutzoni F."/>
            <person name="Magnuson J."/>
            <person name="Mondo S."/>
            <person name="Nolan M."/>
            <person name="Ohm R."/>
            <person name="Pangilinan J."/>
            <person name="Park H.-J.H."/>
            <person name="Ramirez L."/>
            <person name="Alfaro M."/>
            <person name="Sun H."/>
            <person name="Tritt A."/>
            <person name="Yoshinaga Y."/>
            <person name="Zwiers L.-H.L."/>
            <person name="Turgeon B.G."/>
            <person name="Goodwin S.B."/>
            <person name="Spatafora J.W."/>
            <person name="Crous P.W."/>
            <person name="Grigoriev I.V."/>
        </authorList>
    </citation>
    <scope>NUCLEOTIDE SEQUENCE [LARGE SCALE GENOMIC DNA]</scope>
    <source>
        <strain evidence="6 7">CBS 611.86</strain>
    </source>
</reference>
<feature type="compositionally biased region" description="Basic and acidic residues" evidence="4">
    <location>
        <begin position="1809"/>
        <end position="1820"/>
    </location>
</feature>
<dbReference type="PROSITE" id="PS50297">
    <property type="entry name" value="ANK_REP_REGION"/>
    <property type="match status" value="8"/>
</dbReference>
<evidence type="ECO:0000259" key="5">
    <source>
        <dbReference type="Pfam" id="PF24883"/>
    </source>
</evidence>
<dbReference type="Gene3D" id="1.25.40.20">
    <property type="entry name" value="Ankyrin repeat-containing domain"/>
    <property type="match status" value="5"/>
</dbReference>
<feature type="compositionally biased region" description="Acidic residues" evidence="4">
    <location>
        <begin position="1761"/>
        <end position="1808"/>
    </location>
</feature>
<keyword evidence="7" id="KW-1185">Reference proteome</keyword>
<feature type="repeat" description="ANK" evidence="3">
    <location>
        <begin position="925"/>
        <end position="957"/>
    </location>
</feature>
<feature type="repeat" description="ANK" evidence="3">
    <location>
        <begin position="1480"/>
        <end position="1512"/>
    </location>
</feature>
<evidence type="ECO:0000256" key="3">
    <source>
        <dbReference type="PROSITE-ProRule" id="PRU00023"/>
    </source>
</evidence>
<feature type="compositionally biased region" description="Low complexity" evidence="4">
    <location>
        <begin position="1883"/>
        <end position="1895"/>
    </location>
</feature>
<feature type="region of interest" description="Disordered" evidence="4">
    <location>
        <begin position="763"/>
        <end position="827"/>
    </location>
</feature>
<feature type="compositionally biased region" description="Pro residues" evidence="4">
    <location>
        <begin position="1970"/>
        <end position="1979"/>
    </location>
</feature>
<dbReference type="InterPro" id="IPR002110">
    <property type="entry name" value="Ankyrin_rpt"/>
</dbReference>
<dbReference type="InterPro" id="IPR029058">
    <property type="entry name" value="AB_hydrolase_fold"/>
</dbReference>